<keyword evidence="5" id="KW-0560">Oxidoreductase</keyword>
<proteinExistence type="inferred from homology"/>
<reference evidence="7" key="1">
    <citation type="journal article" date="2023" name="Int. J. Syst. Evol. Microbiol.">
        <title>Mesoterricola silvestris gen. nov., sp. nov., Mesoterricola sediminis sp. nov., Geothrix oryzae sp. nov., Geothrix edaphica sp. nov., Geothrix rubra sp. nov., and Geothrix limicola sp. nov., six novel members of Acidobacteriota isolated from soils.</title>
        <authorList>
            <person name="Itoh H."/>
            <person name="Sugisawa Y."/>
            <person name="Mise K."/>
            <person name="Xu Z."/>
            <person name="Kuniyasu M."/>
            <person name="Ushijima N."/>
            <person name="Kawano K."/>
            <person name="Kobayashi E."/>
            <person name="Shiratori Y."/>
            <person name="Masuda Y."/>
            <person name="Senoo K."/>
        </authorList>
    </citation>
    <scope>NUCLEOTIDE SEQUENCE</scope>
    <source>
        <strain evidence="7">W786</strain>
    </source>
</reference>
<comment type="similarity">
    <text evidence="2">Belongs to the nitroreductase family.</text>
</comment>
<dbReference type="SUPFAM" id="SSF55469">
    <property type="entry name" value="FMN-dependent nitroreductase-like"/>
    <property type="match status" value="1"/>
</dbReference>
<sequence length="230" mass="25450">MDTPLQAALDQIMSSRYSCRAFLDTPVPRAEVEAILAAASRAPSGTNTQPWRVHVLTGARLKRLSERILAVVRDPEAAAAHQEPYAYYPTTWVSPYLERRRKVGFDLYALLGIPKGDTARMQAQFERNYGFFGAPVGLIFTLDGVMAQGSYLDYGMFLQNVMLAAKARGLDTCPQAAFIRWHRVIAEELDLPAGHGVVCGMSLGHADPAAPENRLRTERAPLADWVTFLE</sequence>
<dbReference type="InterPro" id="IPR000415">
    <property type="entry name" value="Nitroreductase-like"/>
</dbReference>
<comment type="cofactor">
    <cofactor evidence="1">
        <name>FMN</name>
        <dbReference type="ChEBI" id="CHEBI:58210"/>
    </cofactor>
</comment>
<organism evidence="7 8">
    <name type="scientific">Mesoterricola sediminis</name>
    <dbReference type="NCBI Taxonomy" id="2927980"/>
    <lineage>
        <taxon>Bacteria</taxon>
        <taxon>Pseudomonadati</taxon>
        <taxon>Acidobacteriota</taxon>
        <taxon>Holophagae</taxon>
        <taxon>Holophagales</taxon>
        <taxon>Holophagaceae</taxon>
        <taxon>Mesoterricola</taxon>
    </lineage>
</organism>
<evidence type="ECO:0000256" key="3">
    <source>
        <dbReference type="ARBA" id="ARBA00022630"/>
    </source>
</evidence>
<keyword evidence="3" id="KW-0285">Flavoprotein</keyword>
<name>A0AA48KCT5_9BACT</name>
<evidence type="ECO:0000256" key="1">
    <source>
        <dbReference type="ARBA" id="ARBA00001917"/>
    </source>
</evidence>
<dbReference type="PANTHER" id="PTHR43673">
    <property type="entry name" value="NAD(P)H NITROREDUCTASE YDGI-RELATED"/>
    <property type="match status" value="1"/>
</dbReference>
<dbReference type="CDD" id="cd02136">
    <property type="entry name" value="PnbA_NfnB-like"/>
    <property type="match status" value="1"/>
</dbReference>
<evidence type="ECO:0000256" key="5">
    <source>
        <dbReference type="ARBA" id="ARBA00023002"/>
    </source>
</evidence>
<feature type="domain" description="Nitroreductase" evidence="6">
    <location>
        <begin position="14"/>
        <end position="205"/>
    </location>
</feature>
<evidence type="ECO:0000256" key="4">
    <source>
        <dbReference type="ARBA" id="ARBA00022643"/>
    </source>
</evidence>
<dbReference type="KEGG" id="msea:METESE_13430"/>
<keyword evidence="8" id="KW-1185">Reference proteome</keyword>
<evidence type="ECO:0000313" key="8">
    <source>
        <dbReference type="Proteomes" id="UP001228113"/>
    </source>
</evidence>
<dbReference type="Proteomes" id="UP001228113">
    <property type="component" value="Chromosome"/>
</dbReference>
<evidence type="ECO:0000259" key="6">
    <source>
        <dbReference type="Pfam" id="PF00881"/>
    </source>
</evidence>
<protein>
    <submittedName>
        <fullName evidence="7">Nitroreductase</fullName>
    </submittedName>
</protein>
<dbReference type="EMBL" id="AP027081">
    <property type="protein sequence ID" value="BDU76385.1"/>
    <property type="molecule type" value="Genomic_DNA"/>
</dbReference>
<dbReference type="Pfam" id="PF00881">
    <property type="entry name" value="Nitroreductase"/>
    <property type="match status" value="1"/>
</dbReference>
<evidence type="ECO:0000256" key="2">
    <source>
        <dbReference type="ARBA" id="ARBA00007118"/>
    </source>
</evidence>
<evidence type="ECO:0000313" key="7">
    <source>
        <dbReference type="EMBL" id="BDU76385.1"/>
    </source>
</evidence>
<dbReference type="AlphaFoldDB" id="A0AA48KCT5"/>
<dbReference type="RefSeq" id="WP_243335068.1">
    <property type="nucleotide sequence ID" value="NZ_AP027081.1"/>
</dbReference>
<accession>A0AA48KCT5</accession>
<dbReference type="PANTHER" id="PTHR43673:SF2">
    <property type="entry name" value="NITROREDUCTASE"/>
    <property type="match status" value="1"/>
</dbReference>
<dbReference type="GO" id="GO:0016491">
    <property type="term" value="F:oxidoreductase activity"/>
    <property type="evidence" value="ECO:0007669"/>
    <property type="project" value="UniProtKB-KW"/>
</dbReference>
<dbReference type="Gene3D" id="3.40.109.10">
    <property type="entry name" value="NADH Oxidase"/>
    <property type="match status" value="1"/>
</dbReference>
<dbReference type="InterPro" id="IPR029479">
    <property type="entry name" value="Nitroreductase"/>
</dbReference>
<keyword evidence="4" id="KW-0288">FMN</keyword>
<gene>
    <name evidence="7" type="ORF">METESE_13430</name>
</gene>